<dbReference type="RefSeq" id="XP_013419881.1">
    <property type="nucleotide sequence ID" value="XM_013564427.2"/>
</dbReference>
<evidence type="ECO:0000313" key="1">
    <source>
        <dbReference type="Proteomes" id="UP000085678"/>
    </source>
</evidence>
<protein>
    <submittedName>
        <fullName evidence="2">Alanine--tRNA ligase, cytoplasmic-like</fullName>
    </submittedName>
</protein>
<dbReference type="GeneID" id="106180444"/>
<sequence>MSGHLQGVKRISAVTGPQAEQAIELSKIVKEQVETVVKAIKNLENPETWEENLREISQTLSDGVLPKTDRDKLAATVDKQKEKVRAARSLLAKVKFVEQVESLKGEASAPYLVTETLYTGGLKKVAGLLNTIQPGKPVMALWQEKNKTLAVIHVPKEPGPNFKASDWSKYIVDNAANNVKCGPLKGQDPEAFHMLLSNVSSDSHNKDILDCAEKFIKEKEH</sequence>
<dbReference type="AlphaFoldDB" id="A0A1S3KC97"/>
<name>A0A1S3KC97_LINAN</name>
<reference evidence="2" key="1">
    <citation type="submission" date="2025-08" db="UniProtKB">
        <authorList>
            <consortium name="RefSeq"/>
        </authorList>
    </citation>
    <scope>IDENTIFICATION</scope>
    <source>
        <tissue evidence="2">Gonads</tissue>
    </source>
</reference>
<keyword evidence="1" id="KW-1185">Reference proteome</keyword>
<dbReference type="Proteomes" id="UP000085678">
    <property type="component" value="Unplaced"/>
</dbReference>
<accession>A0A1S3KC97</accession>
<dbReference type="KEGG" id="lak:106180444"/>
<evidence type="ECO:0000313" key="2">
    <source>
        <dbReference type="RefSeq" id="XP_013419881.1"/>
    </source>
</evidence>
<proteinExistence type="predicted"/>
<organism evidence="1 2">
    <name type="scientific">Lingula anatina</name>
    <name type="common">Brachiopod</name>
    <name type="synonym">Lingula unguis</name>
    <dbReference type="NCBI Taxonomy" id="7574"/>
    <lineage>
        <taxon>Eukaryota</taxon>
        <taxon>Metazoa</taxon>
        <taxon>Spiralia</taxon>
        <taxon>Lophotrochozoa</taxon>
        <taxon>Brachiopoda</taxon>
        <taxon>Linguliformea</taxon>
        <taxon>Lingulata</taxon>
        <taxon>Lingulida</taxon>
        <taxon>Linguloidea</taxon>
        <taxon>Lingulidae</taxon>
        <taxon>Lingula</taxon>
    </lineage>
</organism>
<gene>
    <name evidence="2" type="primary">LOC106180444</name>
</gene>
<dbReference type="InParanoid" id="A0A1S3KC97"/>